<dbReference type="SMART" id="SM00530">
    <property type="entry name" value="HTH_XRE"/>
    <property type="match status" value="1"/>
</dbReference>
<evidence type="ECO:0000313" key="3">
    <source>
        <dbReference type="Proteomes" id="UP001470752"/>
    </source>
</evidence>
<evidence type="ECO:0000313" key="2">
    <source>
        <dbReference type="EMBL" id="MEQ2414231.1"/>
    </source>
</evidence>
<feature type="domain" description="HTH cro/C1-type" evidence="1">
    <location>
        <begin position="4"/>
        <end position="58"/>
    </location>
</feature>
<dbReference type="InterPro" id="IPR001387">
    <property type="entry name" value="Cro/C1-type_HTH"/>
</dbReference>
<dbReference type="PROSITE" id="PS50943">
    <property type="entry name" value="HTH_CROC1"/>
    <property type="match status" value="1"/>
</dbReference>
<comment type="caution">
    <text evidence="2">The sequence shown here is derived from an EMBL/GenBank/DDBJ whole genome shotgun (WGS) entry which is preliminary data.</text>
</comment>
<dbReference type="InterPro" id="IPR010982">
    <property type="entry name" value="Lambda_DNA-bd_dom_sf"/>
</dbReference>
<keyword evidence="3" id="KW-1185">Reference proteome</keyword>
<proteinExistence type="predicted"/>
<name>A0ABV1CPN0_9FIRM</name>
<dbReference type="EMBL" id="JBBNFW010000187">
    <property type="protein sequence ID" value="MEQ2414231.1"/>
    <property type="molecule type" value="Genomic_DNA"/>
</dbReference>
<accession>A0ABV1CPN0</accession>
<reference evidence="2 3" key="1">
    <citation type="submission" date="2024-04" db="EMBL/GenBank/DDBJ databases">
        <title>Human intestinal bacterial collection.</title>
        <authorList>
            <person name="Pauvert C."/>
            <person name="Hitch T.C.A."/>
            <person name="Clavel T."/>
        </authorList>
    </citation>
    <scope>NUCLEOTIDE SEQUENCE [LARGE SCALE GENOMIC DNA]</scope>
    <source>
        <strain evidence="2 3">CLA-AA-H161</strain>
    </source>
</reference>
<evidence type="ECO:0000259" key="1">
    <source>
        <dbReference type="PROSITE" id="PS50943"/>
    </source>
</evidence>
<dbReference type="Pfam" id="PF01381">
    <property type="entry name" value="HTH_3"/>
    <property type="match status" value="1"/>
</dbReference>
<dbReference type="Gene3D" id="1.10.260.40">
    <property type="entry name" value="lambda repressor-like DNA-binding domains"/>
    <property type="match status" value="1"/>
</dbReference>
<sequence length="81" mass="8954">MNKVKYYRLISGLLLKDLSEKTGLSVGHLSHIENGNKQPSKSTMESIALAVGSTVPEVFYTPLTAEEKEEMEHLGYEVDNG</sequence>
<gene>
    <name evidence="2" type="ORF">AAAX94_14550</name>
</gene>
<dbReference type="Proteomes" id="UP001470752">
    <property type="component" value="Unassembled WGS sequence"/>
</dbReference>
<protein>
    <submittedName>
        <fullName evidence="2">Helix-turn-helix transcriptional regulator</fullName>
    </submittedName>
</protein>
<dbReference type="SUPFAM" id="SSF47413">
    <property type="entry name" value="lambda repressor-like DNA-binding domains"/>
    <property type="match status" value="1"/>
</dbReference>
<organism evidence="2 3">
    <name type="scientific">Blautia acetigignens</name>
    <dbReference type="NCBI Taxonomy" id="2981783"/>
    <lineage>
        <taxon>Bacteria</taxon>
        <taxon>Bacillati</taxon>
        <taxon>Bacillota</taxon>
        <taxon>Clostridia</taxon>
        <taxon>Lachnospirales</taxon>
        <taxon>Lachnospiraceae</taxon>
        <taxon>Blautia</taxon>
    </lineage>
</organism>
<dbReference type="CDD" id="cd00093">
    <property type="entry name" value="HTH_XRE"/>
    <property type="match status" value="1"/>
</dbReference>
<dbReference type="RefSeq" id="WP_349084345.1">
    <property type="nucleotide sequence ID" value="NZ_JBBNFW010000187.1"/>
</dbReference>